<dbReference type="GO" id="GO:0007200">
    <property type="term" value="P:phospholipase C-activating G protein-coupled receptor signaling pathway"/>
    <property type="evidence" value="ECO:0007669"/>
    <property type="project" value="TreeGrafter"/>
</dbReference>
<evidence type="ECO:0000256" key="10">
    <source>
        <dbReference type="ARBA" id="ARBA00023224"/>
    </source>
</evidence>
<keyword evidence="10 12" id="KW-0807">Transducer</keyword>
<evidence type="ECO:0000256" key="6">
    <source>
        <dbReference type="ARBA" id="ARBA00023136"/>
    </source>
</evidence>
<dbReference type="Gene3D" id="1.20.1070.10">
    <property type="entry name" value="Rhodopsin 7-helix transmembrane proteins"/>
    <property type="match status" value="1"/>
</dbReference>
<feature type="domain" description="G-protein coupled receptors family 1 profile" evidence="15">
    <location>
        <begin position="60"/>
        <end position="316"/>
    </location>
</feature>
<dbReference type="InterPro" id="IPR000276">
    <property type="entry name" value="GPCR_Rhodpsn"/>
</dbReference>
<dbReference type="Pfam" id="PF00001">
    <property type="entry name" value="7tm_1"/>
    <property type="match status" value="1"/>
</dbReference>
<dbReference type="PRINTS" id="PR00237">
    <property type="entry name" value="GPCRRHODOPSN"/>
</dbReference>
<accession>A0A8C9PRU7</accession>
<dbReference type="AlphaFoldDB" id="A0A8C9PRU7"/>
<evidence type="ECO:0000256" key="2">
    <source>
        <dbReference type="ARBA" id="ARBA00022475"/>
    </source>
</evidence>
<dbReference type="GO" id="GO:0007204">
    <property type="term" value="P:positive regulation of cytosolic calcium ion concentration"/>
    <property type="evidence" value="ECO:0007669"/>
    <property type="project" value="TreeGrafter"/>
</dbReference>
<dbReference type="PROSITE" id="PS50262">
    <property type="entry name" value="G_PROTEIN_RECEP_F1_2"/>
    <property type="match status" value="1"/>
</dbReference>
<feature type="transmembrane region" description="Helical" evidence="14">
    <location>
        <begin position="45"/>
        <end position="67"/>
    </location>
</feature>
<dbReference type="GO" id="GO:0005886">
    <property type="term" value="C:plasma membrane"/>
    <property type="evidence" value="ECO:0007669"/>
    <property type="project" value="UniProtKB-SubCell"/>
</dbReference>
<dbReference type="Proteomes" id="UP000694422">
    <property type="component" value="Unplaced"/>
</dbReference>
<dbReference type="GO" id="GO:0006954">
    <property type="term" value="P:inflammatory response"/>
    <property type="evidence" value="ECO:0007669"/>
    <property type="project" value="TreeGrafter"/>
</dbReference>
<feature type="transmembrane region" description="Helical" evidence="14">
    <location>
        <begin position="214"/>
        <end position="236"/>
    </location>
</feature>
<evidence type="ECO:0000256" key="4">
    <source>
        <dbReference type="ARBA" id="ARBA00022989"/>
    </source>
</evidence>
<dbReference type="InterPro" id="IPR000826">
    <property type="entry name" value="Formyl_rcpt-rel"/>
</dbReference>
<evidence type="ECO:0000259" key="15">
    <source>
        <dbReference type="PROSITE" id="PS50262"/>
    </source>
</evidence>
<evidence type="ECO:0000256" key="9">
    <source>
        <dbReference type="ARBA" id="ARBA00023180"/>
    </source>
</evidence>
<evidence type="ECO:0000256" key="5">
    <source>
        <dbReference type="ARBA" id="ARBA00023040"/>
    </source>
</evidence>
<keyword evidence="8 12" id="KW-0675">Receptor</keyword>
<evidence type="ECO:0000256" key="3">
    <source>
        <dbReference type="ARBA" id="ARBA00022692"/>
    </source>
</evidence>
<dbReference type="GO" id="GO:0004982">
    <property type="term" value="F:N-formyl peptide receptor activity"/>
    <property type="evidence" value="ECO:0007669"/>
    <property type="project" value="TreeGrafter"/>
</dbReference>
<organism evidence="16 17">
    <name type="scientific">Spermophilus dauricus</name>
    <name type="common">Daurian ground squirrel</name>
    <dbReference type="NCBI Taxonomy" id="99837"/>
    <lineage>
        <taxon>Eukaryota</taxon>
        <taxon>Metazoa</taxon>
        <taxon>Chordata</taxon>
        <taxon>Craniata</taxon>
        <taxon>Vertebrata</taxon>
        <taxon>Euteleostomi</taxon>
        <taxon>Mammalia</taxon>
        <taxon>Eutheria</taxon>
        <taxon>Euarchontoglires</taxon>
        <taxon>Glires</taxon>
        <taxon>Rodentia</taxon>
        <taxon>Sciuromorpha</taxon>
        <taxon>Sciuridae</taxon>
        <taxon>Xerinae</taxon>
        <taxon>Marmotini</taxon>
        <taxon>Spermophilus</taxon>
    </lineage>
</organism>
<keyword evidence="4 14" id="KW-1133">Transmembrane helix</keyword>
<dbReference type="SUPFAM" id="SSF81321">
    <property type="entry name" value="Family A G protein-coupled receptor-like"/>
    <property type="match status" value="1"/>
</dbReference>
<keyword evidence="5 12" id="KW-0297">G-protein coupled receptor</keyword>
<evidence type="ECO:0000313" key="17">
    <source>
        <dbReference type="Proteomes" id="UP000694422"/>
    </source>
</evidence>
<keyword evidence="17" id="KW-1185">Reference proteome</keyword>
<feature type="transmembrane region" description="Helical" evidence="14">
    <location>
        <begin position="257"/>
        <end position="276"/>
    </location>
</feature>
<comment type="similarity">
    <text evidence="12">Belongs to the G-protein coupled receptor 1 family.</text>
</comment>
<dbReference type="FunFam" id="1.20.1070.10:FF:000315">
    <property type="entry name" value="G protein-coupled receptor 32"/>
    <property type="match status" value="1"/>
</dbReference>
<keyword evidence="7" id="KW-1015">Disulfide bond</keyword>
<keyword evidence="3 12" id="KW-0812">Transmembrane</keyword>
<comment type="similarity">
    <text evidence="11">Belongs to the chemokine-like receptor (CMKLR) family.</text>
</comment>
<evidence type="ECO:0000256" key="8">
    <source>
        <dbReference type="ARBA" id="ARBA00023170"/>
    </source>
</evidence>
<evidence type="ECO:0000256" key="1">
    <source>
        <dbReference type="ARBA" id="ARBA00004651"/>
    </source>
</evidence>
<evidence type="ECO:0000256" key="13">
    <source>
        <dbReference type="SAM" id="MobiDB-lite"/>
    </source>
</evidence>
<dbReference type="InterPro" id="IPR017452">
    <property type="entry name" value="GPCR_Rhodpsn_7TM"/>
</dbReference>
<sequence length="370" mass="41361">MIGVFQGTVGSSEKQPLALTCDDSSSRKMSASECLPEQMGYLRQLTTAVLSVSFAMGVLGNGLVLWMTTFRMARTVTTIWFFNLALADFSGLLFLPIAIHNVTLGQWPLDDVVCKLYMAFLALNLFASIYFLVLISVDRCLSVLYPVWARKHRTARRASWLALGVWLLAATACSPYLKFRAIGKVNGCDYCYFKFNLQNEVTRDGEPTSWKGQMAVAIAHFLLGFLVPLVIIGTCAHLIQAKLRQVGWVHSSRPKRMLLVLVNAFFLFWFPFNMALLVQSGLLMMQKQSHWPKMMLVLWAAFSLGCLNSCLNPFLYVFIGRDFQEKFFQSLPSALARAFGDEGFINHPVPEMKSPEDNGNLPAAAGNLPP</sequence>
<keyword evidence="2" id="KW-1003">Cell membrane</keyword>
<evidence type="ECO:0000313" key="16">
    <source>
        <dbReference type="Ensembl" id="ENSSDAP00000012293.1"/>
    </source>
</evidence>
<comment type="subcellular location">
    <subcellularLocation>
        <location evidence="1">Cell membrane</location>
        <topology evidence="1">Multi-pass membrane protein</topology>
    </subcellularLocation>
</comment>
<proteinExistence type="inferred from homology"/>
<dbReference type="PANTHER" id="PTHR24225">
    <property type="entry name" value="CHEMOTACTIC RECEPTOR"/>
    <property type="match status" value="1"/>
</dbReference>
<name>A0A8C9PRU7_SPEDA</name>
<evidence type="ECO:0000256" key="11">
    <source>
        <dbReference type="ARBA" id="ARBA00025736"/>
    </source>
</evidence>
<feature type="transmembrane region" description="Helical" evidence="14">
    <location>
        <begin position="296"/>
        <end position="319"/>
    </location>
</feature>
<evidence type="ECO:0000256" key="7">
    <source>
        <dbReference type="ARBA" id="ARBA00023157"/>
    </source>
</evidence>
<feature type="transmembrane region" description="Helical" evidence="14">
    <location>
        <begin position="79"/>
        <end position="99"/>
    </location>
</feature>
<dbReference type="Ensembl" id="ENSSDAT00000013911.1">
    <property type="protein sequence ID" value="ENSSDAP00000012293.1"/>
    <property type="gene ID" value="ENSSDAG00000011084.1"/>
</dbReference>
<feature type="region of interest" description="Disordered" evidence="13">
    <location>
        <begin position="351"/>
        <end position="370"/>
    </location>
</feature>
<evidence type="ECO:0000256" key="14">
    <source>
        <dbReference type="SAM" id="Phobius"/>
    </source>
</evidence>
<feature type="transmembrane region" description="Helical" evidence="14">
    <location>
        <begin position="158"/>
        <end position="177"/>
    </location>
</feature>
<dbReference type="GO" id="GO:0004875">
    <property type="term" value="F:complement receptor activity"/>
    <property type="evidence" value="ECO:0007669"/>
    <property type="project" value="TreeGrafter"/>
</dbReference>
<reference evidence="16" key="1">
    <citation type="submission" date="2025-08" db="UniProtKB">
        <authorList>
            <consortium name="Ensembl"/>
        </authorList>
    </citation>
    <scope>IDENTIFICATION</scope>
</reference>
<dbReference type="PRINTS" id="PR00526">
    <property type="entry name" value="FMETLEUPHER"/>
</dbReference>
<reference evidence="16" key="2">
    <citation type="submission" date="2025-09" db="UniProtKB">
        <authorList>
            <consortium name="Ensembl"/>
        </authorList>
    </citation>
    <scope>IDENTIFICATION</scope>
</reference>
<keyword evidence="9" id="KW-0325">Glycoprotein</keyword>
<evidence type="ECO:0000256" key="12">
    <source>
        <dbReference type="RuleBase" id="RU000688"/>
    </source>
</evidence>
<keyword evidence="6 14" id="KW-0472">Membrane</keyword>
<dbReference type="PANTHER" id="PTHR24225:SF27">
    <property type="entry name" value="G-PROTEIN COUPLED RECEPTOR 32-RELATED"/>
    <property type="match status" value="1"/>
</dbReference>
<protein>
    <submittedName>
        <fullName evidence="16">G protein-coupled receptor 32</fullName>
    </submittedName>
</protein>
<feature type="transmembrane region" description="Helical" evidence="14">
    <location>
        <begin position="119"/>
        <end position="137"/>
    </location>
</feature>
<dbReference type="PROSITE" id="PS00237">
    <property type="entry name" value="G_PROTEIN_RECEP_F1_1"/>
    <property type="match status" value="1"/>
</dbReference>